<sequence length="85" mass="10071">MPTTKQFNLFTFFLLLIDPLNGYYIGLSSFNGRLWILYRHQIRIHNVRDLQGNEKKHYLVYPTSKVITIKTGHCNHVLIYNFDGL</sequence>
<dbReference type="Proteomes" id="UP001634007">
    <property type="component" value="Unassembled WGS sequence"/>
</dbReference>
<evidence type="ECO:0000313" key="1">
    <source>
        <dbReference type="EMBL" id="KAL3715910.1"/>
    </source>
</evidence>
<protein>
    <submittedName>
        <fullName evidence="1">Uncharacterized protein</fullName>
    </submittedName>
</protein>
<dbReference type="AlphaFoldDB" id="A0ABD3ILQ5"/>
<evidence type="ECO:0000313" key="2">
    <source>
        <dbReference type="Proteomes" id="UP001634007"/>
    </source>
</evidence>
<dbReference type="EMBL" id="JBJKBG010000011">
    <property type="protein sequence ID" value="KAL3715910.1"/>
    <property type="molecule type" value="Genomic_DNA"/>
</dbReference>
<organism evidence="1 2">
    <name type="scientific">Eucalyptus globulus</name>
    <name type="common">Tasmanian blue gum</name>
    <dbReference type="NCBI Taxonomy" id="34317"/>
    <lineage>
        <taxon>Eukaryota</taxon>
        <taxon>Viridiplantae</taxon>
        <taxon>Streptophyta</taxon>
        <taxon>Embryophyta</taxon>
        <taxon>Tracheophyta</taxon>
        <taxon>Spermatophyta</taxon>
        <taxon>Magnoliopsida</taxon>
        <taxon>eudicotyledons</taxon>
        <taxon>Gunneridae</taxon>
        <taxon>Pentapetalae</taxon>
        <taxon>rosids</taxon>
        <taxon>malvids</taxon>
        <taxon>Myrtales</taxon>
        <taxon>Myrtaceae</taxon>
        <taxon>Myrtoideae</taxon>
        <taxon>Eucalypteae</taxon>
        <taxon>Eucalyptus</taxon>
    </lineage>
</organism>
<proteinExistence type="predicted"/>
<name>A0ABD3ILQ5_EUCGL</name>
<keyword evidence="2" id="KW-1185">Reference proteome</keyword>
<gene>
    <name evidence="1" type="ORF">ACJRO7_007638</name>
</gene>
<reference evidence="1 2" key="1">
    <citation type="submission" date="2024-11" db="EMBL/GenBank/DDBJ databases">
        <title>Chromosome-level genome assembly of Eucalyptus globulus Labill. provides insights into its genome evolution.</title>
        <authorList>
            <person name="Li X."/>
        </authorList>
    </citation>
    <scope>NUCLEOTIDE SEQUENCE [LARGE SCALE GENOMIC DNA]</scope>
    <source>
        <strain evidence="1">CL2024</strain>
        <tissue evidence="1">Fresh tender leaves</tissue>
    </source>
</reference>
<accession>A0ABD3ILQ5</accession>
<comment type="caution">
    <text evidence="1">The sequence shown here is derived from an EMBL/GenBank/DDBJ whole genome shotgun (WGS) entry which is preliminary data.</text>
</comment>